<evidence type="ECO:0000259" key="2">
    <source>
        <dbReference type="PROSITE" id="PS50110"/>
    </source>
</evidence>
<dbReference type="SUPFAM" id="SSF52172">
    <property type="entry name" value="CheY-like"/>
    <property type="match status" value="1"/>
</dbReference>
<dbReference type="Pfam" id="PF00072">
    <property type="entry name" value="Response_reg"/>
    <property type="match status" value="1"/>
</dbReference>
<accession>A0A0F9DYF3</accession>
<proteinExistence type="predicted"/>
<dbReference type="GO" id="GO:0000160">
    <property type="term" value="P:phosphorelay signal transduction system"/>
    <property type="evidence" value="ECO:0007669"/>
    <property type="project" value="InterPro"/>
</dbReference>
<name>A0A0F9DYF3_9ZZZZ</name>
<keyword evidence="1" id="KW-0597">Phosphoprotein</keyword>
<organism evidence="3">
    <name type="scientific">marine sediment metagenome</name>
    <dbReference type="NCBI Taxonomy" id="412755"/>
    <lineage>
        <taxon>unclassified sequences</taxon>
        <taxon>metagenomes</taxon>
        <taxon>ecological metagenomes</taxon>
    </lineage>
</organism>
<gene>
    <name evidence="3" type="ORF">LCGC14_2140790</name>
</gene>
<dbReference type="InterPro" id="IPR050595">
    <property type="entry name" value="Bact_response_regulator"/>
</dbReference>
<evidence type="ECO:0000256" key="1">
    <source>
        <dbReference type="ARBA" id="ARBA00022553"/>
    </source>
</evidence>
<dbReference type="Gene3D" id="3.40.50.2300">
    <property type="match status" value="1"/>
</dbReference>
<comment type="caution">
    <text evidence="3">The sequence shown here is derived from an EMBL/GenBank/DDBJ whole genome shotgun (WGS) entry which is preliminary data.</text>
</comment>
<feature type="domain" description="Response regulatory" evidence="2">
    <location>
        <begin position="1"/>
        <end position="75"/>
    </location>
</feature>
<dbReference type="PANTHER" id="PTHR44591">
    <property type="entry name" value="STRESS RESPONSE REGULATOR PROTEIN 1"/>
    <property type="match status" value="1"/>
</dbReference>
<feature type="non-terminal residue" evidence="3">
    <location>
        <position position="75"/>
    </location>
</feature>
<dbReference type="EMBL" id="LAZR01027070">
    <property type="protein sequence ID" value="KKL66858.1"/>
    <property type="molecule type" value="Genomic_DNA"/>
</dbReference>
<dbReference type="PROSITE" id="PS50110">
    <property type="entry name" value="RESPONSE_REGULATORY"/>
    <property type="match status" value="1"/>
</dbReference>
<reference evidence="3" key="1">
    <citation type="journal article" date="2015" name="Nature">
        <title>Complex archaea that bridge the gap between prokaryotes and eukaryotes.</title>
        <authorList>
            <person name="Spang A."/>
            <person name="Saw J.H."/>
            <person name="Jorgensen S.L."/>
            <person name="Zaremba-Niedzwiedzka K."/>
            <person name="Martijn J."/>
            <person name="Lind A.E."/>
            <person name="van Eijk R."/>
            <person name="Schleper C."/>
            <person name="Guy L."/>
            <person name="Ettema T.J."/>
        </authorList>
    </citation>
    <scope>NUCLEOTIDE SEQUENCE</scope>
</reference>
<protein>
    <recommendedName>
        <fullName evidence="2">Response regulatory domain-containing protein</fullName>
    </recommendedName>
</protein>
<dbReference type="AlphaFoldDB" id="A0A0F9DYF3"/>
<evidence type="ECO:0000313" key="3">
    <source>
        <dbReference type="EMBL" id="KKL66858.1"/>
    </source>
</evidence>
<sequence>MLLIVDDNEDILFNLKIMLETRGYDVLTATSGKEALEMLSSLENLPEVIISDIMMPSMNGYEFFASVSSHSKWIH</sequence>
<dbReference type="InterPro" id="IPR001789">
    <property type="entry name" value="Sig_transdc_resp-reg_receiver"/>
</dbReference>
<dbReference type="PANTHER" id="PTHR44591:SF3">
    <property type="entry name" value="RESPONSE REGULATORY DOMAIN-CONTAINING PROTEIN"/>
    <property type="match status" value="1"/>
</dbReference>
<dbReference type="InterPro" id="IPR011006">
    <property type="entry name" value="CheY-like_superfamily"/>
</dbReference>